<name>K1SKY2_9ZZZZ</name>
<gene>
    <name evidence="11" type="ORF">OBE_11263</name>
</gene>
<dbReference type="EC" id="2.-.-.-" evidence="11"/>
<feature type="non-terminal residue" evidence="11">
    <location>
        <position position="209"/>
    </location>
</feature>
<evidence type="ECO:0000313" key="11">
    <source>
        <dbReference type="EMBL" id="EKC56044.1"/>
    </source>
</evidence>
<organism evidence="11">
    <name type="scientific">human gut metagenome</name>
    <dbReference type="NCBI Taxonomy" id="408170"/>
    <lineage>
        <taxon>unclassified sequences</taxon>
        <taxon>metagenomes</taxon>
        <taxon>organismal metagenomes</taxon>
    </lineage>
</organism>
<evidence type="ECO:0000256" key="3">
    <source>
        <dbReference type="ARBA" id="ARBA00007222"/>
    </source>
</evidence>
<dbReference type="Pfam" id="PF02366">
    <property type="entry name" value="PMT"/>
    <property type="match status" value="1"/>
</dbReference>
<dbReference type="PANTHER" id="PTHR10050:SF46">
    <property type="entry name" value="PROTEIN O-MANNOSYL-TRANSFERASE 2"/>
    <property type="match status" value="1"/>
</dbReference>
<protein>
    <submittedName>
        <fullName evidence="11">Glycosyl transferase family 39</fullName>
        <ecNumber evidence="11">2.-.-.-</ecNumber>
    </submittedName>
</protein>
<dbReference type="PANTHER" id="PTHR10050">
    <property type="entry name" value="DOLICHYL-PHOSPHATE-MANNOSE--PROTEIN MANNOSYLTRANSFERASE"/>
    <property type="match status" value="1"/>
</dbReference>
<comment type="subcellular location">
    <subcellularLocation>
        <location evidence="1">Endomembrane system</location>
        <topology evidence="1">Multi-pass membrane protein</topology>
    </subcellularLocation>
</comment>
<dbReference type="InterPro" id="IPR003342">
    <property type="entry name" value="ArnT-like_N"/>
</dbReference>
<dbReference type="UniPathway" id="UPA00378"/>
<evidence type="ECO:0000256" key="9">
    <source>
        <dbReference type="SAM" id="Phobius"/>
    </source>
</evidence>
<sequence length="209" mass="23958">MTAFGWRCAGTLFGVMLVPLMWCFARRLTHKRWAGAMAGALIAAGFMRFSQSRIATIDIYGTFFILLGAYFMVWYCQSVLQNGVDGSLLPMALGGVAFGLGCASKWTGIYAGAGLAVLYLGVLYARWKQKQPGFWKEFRMAAVGGVAFYIVVPFLIYLASYLPYWWKDPTFGLRDWWDCQTYMYWYHSTLKATHPFESRWYTWLLDLRP</sequence>
<comment type="similarity">
    <text evidence="3">Belongs to the glycosyltransferase 39 family.</text>
</comment>
<evidence type="ECO:0000256" key="6">
    <source>
        <dbReference type="ARBA" id="ARBA00022692"/>
    </source>
</evidence>
<dbReference type="GO" id="GO:0000030">
    <property type="term" value="F:mannosyltransferase activity"/>
    <property type="evidence" value="ECO:0007669"/>
    <property type="project" value="InterPro"/>
</dbReference>
<feature type="transmembrane region" description="Helical" evidence="9">
    <location>
        <begin position="146"/>
        <end position="166"/>
    </location>
</feature>
<keyword evidence="8 9" id="KW-0472">Membrane</keyword>
<keyword evidence="6 9" id="KW-0812">Transmembrane</keyword>
<feature type="transmembrane region" description="Helical" evidence="9">
    <location>
        <begin position="57"/>
        <end position="76"/>
    </location>
</feature>
<reference evidence="11" key="1">
    <citation type="journal article" date="2013" name="Environ. Microbiol.">
        <title>Microbiota from the distal guts of lean and obese adolescents exhibit partial functional redundancy besides clear differences in community structure.</title>
        <authorList>
            <person name="Ferrer M."/>
            <person name="Ruiz A."/>
            <person name="Lanza F."/>
            <person name="Haange S.B."/>
            <person name="Oberbach A."/>
            <person name="Till H."/>
            <person name="Bargiela R."/>
            <person name="Campoy C."/>
            <person name="Segura M.T."/>
            <person name="Richter M."/>
            <person name="von Bergen M."/>
            <person name="Seifert J."/>
            <person name="Suarez A."/>
        </authorList>
    </citation>
    <scope>NUCLEOTIDE SEQUENCE</scope>
</reference>
<keyword evidence="7 9" id="KW-1133">Transmembrane helix</keyword>
<comment type="pathway">
    <text evidence="2">Protein modification; protein glycosylation.</text>
</comment>
<feature type="domain" description="ArnT-like N-terminal" evidence="10">
    <location>
        <begin position="3"/>
        <end position="163"/>
    </location>
</feature>
<proteinExistence type="inferred from homology"/>
<evidence type="ECO:0000256" key="5">
    <source>
        <dbReference type="ARBA" id="ARBA00022679"/>
    </source>
</evidence>
<evidence type="ECO:0000256" key="7">
    <source>
        <dbReference type="ARBA" id="ARBA00022989"/>
    </source>
</evidence>
<feature type="transmembrane region" description="Helical" evidence="9">
    <location>
        <begin position="83"/>
        <end position="101"/>
    </location>
</feature>
<evidence type="ECO:0000256" key="4">
    <source>
        <dbReference type="ARBA" id="ARBA00022676"/>
    </source>
</evidence>
<keyword evidence="5 11" id="KW-0808">Transferase</keyword>
<evidence type="ECO:0000256" key="8">
    <source>
        <dbReference type="ARBA" id="ARBA00023136"/>
    </source>
</evidence>
<dbReference type="EMBL" id="AJWZ01007747">
    <property type="protein sequence ID" value="EKC56044.1"/>
    <property type="molecule type" value="Genomic_DNA"/>
</dbReference>
<accession>K1SKY2</accession>
<evidence type="ECO:0000256" key="2">
    <source>
        <dbReference type="ARBA" id="ARBA00004922"/>
    </source>
</evidence>
<evidence type="ECO:0000259" key="10">
    <source>
        <dbReference type="Pfam" id="PF02366"/>
    </source>
</evidence>
<feature type="transmembrane region" description="Helical" evidence="9">
    <location>
        <begin position="6"/>
        <end position="25"/>
    </location>
</feature>
<feature type="transmembrane region" description="Helical" evidence="9">
    <location>
        <begin position="107"/>
        <end position="125"/>
    </location>
</feature>
<comment type="caution">
    <text evidence="11">The sequence shown here is derived from an EMBL/GenBank/DDBJ whole genome shotgun (WGS) entry which is preliminary data.</text>
</comment>
<feature type="transmembrane region" description="Helical" evidence="9">
    <location>
        <begin position="32"/>
        <end position="51"/>
    </location>
</feature>
<evidence type="ECO:0000256" key="1">
    <source>
        <dbReference type="ARBA" id="ARBA00004127"/>
    </source>
</evidence>
<dbReference type="AlphaFoldDB" id="K1SKY2"/>
<dbReference type="GO" id="GO:0006493">
    <property type="term" value="P:protein O-linked glycosylation"/>
    <property type="evidence" value="ECO:0007669"/>
    <property type="project" value="InterPro"/>
</dbReference>
<dbReference type="GO" id="GO:0012505">
    <property type="term" value="C:endomembrane system"/>
    <property type="evidence" value="ECO:0007669"/>
    <property type="project" value="UniProtKB-SubCell"/>
</dbReference>
<dbReference type="GO" id="GO:0016020">
    <property type="term" value="C:membrane"/>
    <property type="evidence" value="ECO:0007669"/>
    <property type="project" value="InterPro"/>
</dbReference>
<dbReference type="InterPro" id="IPR027005">
    <property type="entry name" value="PMT-like"/>
</dbReference>
<keyword evidence="4" id="KW-0328">Glycosyltransferase</keyword>